<dbReference type="EMBL" id="JALPRX010000073">
    <property type="protein sequence ID" value="MCK8786086.1"/>
    <property type="molecule type" value="Genomic_DNA"/>
</dbReference>
<dbReference type="NCBIfam" id="TIGR02272">
    <property type="entry name" value="gentisate_1_2"/>
    <property type="match status" value="1"/>
</dbReference>
<gene>
    <name evidence="5" type="primary">gtdA</name>
    <name evidence="5" type="ORF">M0638_17045</name>
</gene>
<dbReference type="CDD" id="cd06992">
    <property type="entry name" value="cupin_GDO-like_C"/>
    <property type="match status" value="1"/>
</dbReference>
<proteinExistence type="predicted"/>
<dbReference type="RefSeq" id="WP_248668202.1">
    <property type="nucleotide sequence ID" value="NZ_JALPRX010000073.1"/>
</dbReference>
<keyword evidence="2 5" id="KW-0560">Oxidoreductase</keyword>
<dbReference type="InterPro" id="IPR011051">
    <property type="entry name" value="RmlC_Cupin_sf"/>
</dbReference>
<dbReference type="Gene3D" id="2.60.120.10">
    <property type="entry name" value="Jelly Rolls"/>
    <property type="match status" value="1"/>
</dbReference>
<keyword evidence="6" id="KW-1185">Reference proteome</keyword>
<organism evidence="5 6">
    <name type="scientific">Roseomonas acroporae</name>
    <dbReference type="NCBI Taxonomy" id="2937791"/>
    <lineage>
        <taxon>Bacteria</taxon>
        <taxon>Pseudomonadati</taxon>
        <taxon>Pseudomonadota</taxon>
        <taxon>Alphaproteobacteria</taxon>
        <taxon>Acetobacterales</taxon>
        <taxon>Roseomonadaceae</taxon>
        <taxon>Roseomonas</taxon>
    </lineage>
</organism>
<evidence type="ECO:0000256" key="2">
    <source>
        <dbReference type="ARBA" id="ARBA00023002"/>
    </source>
</evidence>
<dbReference type="EC" id="1.13.11.4" evidence="3"/>
<sequence length="343" mass="37844">MPDGTTGDLPRFHQQLAKENLAPLWEVMRDLVPPEPRPVALPAIWKADRLREHALTAGRLITAEKAERRVVVLENPGLRGQSQITTSLYAGVQLILPGEVAPTHRHTASALRLIMEGAGAYTIVDGERVEMHAGDFIITPTWSLHDHGSDGSAPVIWLDGLDVPIVKLLNAGFSEHVGNGKQAVTKAEGDSLARYGSGLVPVNHVSRNAVSPVFWYPYSRTRQALEQMRRAGEWDAAEGLRLAYTDPTTGRSPIRTMGAFMQLLPQGFEGTEIRSTDGAVYSVVEGRGTVQVGDERWEVGPRDVFVVPGWAWHAFSASEDLTLFSFSDRPLQEALGFWREQRR</sequence>
<dbReference type="PANTHER" id="PTHR41517">
    <property type="entry name" value="1,2-DIOXYGENASE PROTEIN-RELATED"/>
    <property type="match status" value="1"/>
</dbReference>
<protein>
    <recommendedName>
        <fullName evidence="3">Gentisate 1,2-dioxygenase</fullName>
        <ecNumber evidence="3">1.13.11.4</ecNumber>
    </recommendedName>
</protein>
<comment type="caution">
    <text evidence="5">The sequence shown here is derived from an EMBL/GenBank/DDBJ whole genome shotgun (WGS) entry which is preliminary data.</text>
</comment>
<dbReference type="Pfam" id="PF07883">
    <property type="entry name" value="Cupin_2"/>
    <property type="match status" value="2"/>
</dbReference>
<dbReference type="SUPFAM" id="SSF51182">
    <property type="entry name" value="RmlC-like cupins"/>
    <property type="match status" value="1"/>
</dbReference>
<evidence type="ECO:0000256" key="3">
    <source>
        <dbReference type="NCBIfam" id="TIGR02272"/>
    </source>
</evidence>
<accession>A0A9X2BWH3</accession>
<evidence type="ECO:0000313" key="5">
    <source>
        <dbReference type="EMBL" id="MCK8786086.1"/>
    </source>
</evidence>
<dbReference type="CDD" id="cd02216">
    <property type="entry name" value="cupin_GDO-like_N"/>
    <property type="match status" value="1"/>
</dbReference>
<dbReference type="InterPro" id="IPR047183">
    <property type="entry name" value="GDO-like"/>
</dbReference>
<name>A0A9X2BWH3_9PROT</name>
<evidence type="ECO:0000259" key="4">
    <source>
        <dbReference type="Pfam" id="PF07883"/>
    </source>
</evidence>
<dbReference type="GO" id="GO:0047922">
    <property type="term" value="F:gentisate 1,2-dioxygenase activity"/>
    <property type="evidence" value="ECO:0007669"/>
    <property type="project" value="UniProtKB-UniRule"/>
</dbReference>
<dbReference type="InterPro" id="IPR011960">
    <property type="entry name" value="Gentisate_dOase"/>
</dbReference>
<feature type="domain" description="Cupin type-2" evidence="4">
    <location>
        <begin position="260"/>
        <end position="320"/>
    </location>
</feature>
<dbReference type="AlphaFoldDB" id="A0A9X2BWH3"/>
<reference evidence="5" key="1">
    <citation type="submission" date="2022-04" db="EMBL/GenBank/DDBJ databases">
        <title>Roseomonas acroporae sp. nov., isolated from coral Acropora digitifera.</title>
        <authorList>
            <person name="Sun H."/>
        </authorList>
    </citation>
    <scope>NUCLEOTIDE SEQUENCE</scope>
    <source>
        <strain evidence="5">NAR14</strain>
    </source>
</reference>
<evidence type="ECO:0000313" key="6">
    <source>
        <dbReference type="Proteomes" id="UP001139516"/>
    </source>
</evidence>
<feature type="domain" description="Cupin type-2" evidence="4">
    <location>
        <begin position="92"/>
        <end position="159"/>
    </location>
</feature>
<keyword evidence="1" id="KW-0223">Dioxygenase</keyword>
<dbReference type="Proteomes" id="UP001139516">
    <property type="component" value="Unassembled WGS sequence"/>
</dbReference>
<evidence type="ECO:0000256" key="1">
    <source>
        <dbReference type="ARBA" id="ARBA00022964"/>
    </source>
</evidence>
<dbReference type="PANTHER" id="PTHR41517:SF1">
    <property type="entry name" value="CUPIN"/>
    <property type="match status" value="1"/>
</dbReference>
<dbReference type="InterPro" id="IPR014710">
    <property type="entry name" value="RmlC-like_jellyroll"/>
</dbReference>
<dbReference type="InterPro" id="IPR013096">
    <property type="entry name" value="Cupin_2"/>
</dbReference>